<keyword evidence="4" id="KW-1185">Reference proteome</keyword>
<accession>A0A6G1FRE1</accession>
<dbReference type="Proteomes" id="UP000504638">
    <property type="component" value="Unplaced"/>
</dbReference>
<feature type="compositionally biased region" description="Basic and acidic residues" evidence="1">
    <location>
        <begin position="68"/>
        <end position="79"/>
    </location>
</feature>
<feature type="region of interest" description="Disordered" evidence="1">
    <location>
        <begin position="186"/>
        <end position="211"/>
    </location>
</feature>
<feature type="region of interest" description="Disordered" evidence="1">
    <location>
        <begin position="248"/>
        <end position="288"/>
    </location>
</feature>
<name>A0A6G1FRE1_9PEZI</name>
<feature type="compositionally biased region" description="Polar residues" evidence="1">
    <location>
        <begin position="44"/>
        <end position="66"/>
    </location>
</feature>
<dbReference type="AlphaFoldDB" id="A0A6G1FRE1"/>
<evidence type="ECO:0000313" key="3">
    <source>
        <dbReference type="EMBL" id="KAF1808343.1"/>
    </source>
</evidence>
<dbReference type="EMBL" id="ML975185">
    <property type="protein sequence ID" value="KAF1808343.1"/>
    <property type="molecule type" value="Genomic_DNA"/>
</dbReference>
<keyword evidence="2" id="KW-0812">Transmembrane</keyword>
<feature type="compositionally biased region" description="Low complexity" evidence="1">
    <location>
        <begin position="186"/>
        <end position="198"/>
    </location>
</feature>
<dbReference type="GeneID" id="54418893"/>
<dbReference type="RefSeq" id="XP_033529974.1">
    <property type="nucleotide sequence ID" value="XM_033678323.1"/>
</dbReference>
<proteinExistence type="predicted"/>
<evidence type="ECO:0000313" key="5">
    <source>
        <dbReference type="RefSeq" id="XP_033529974.1"/>
    </source>
</evidence>
<reference evidence="3 5" key="1">
    <citation type="submission" date="2020-01" db="EMBL/GenBank/DDBJ databases">
        <authorList>
            <consortium name="DOE Joint Genome Institute"/>
            <person name="Haridas S."/>
            <person name="Albert R."/>
            <person name="Binder M."/>
            <person name="Bloem J."/>
            <person name="Labutti K."/>
            <person name="Salamov A."/>
            <person name="Andreopoulos B."/>
            <person name="Baker S.E."/>
            <person name="Barry K."/>
            <person name="Bills G."/>
            <person name="Bluhm B.H."/>
            <person name="Cannon C."/>
            <person name="Castanera R."/>
            <person name="Culley D.E."/>
            <person name="Daum C."/>
            <person name="Ezra D."/>
            <person name="Gonzalez J.B."/>
            <person name="Henrissat B."/>
            <person name="Kuo A."/>
            <person name="Liang C."/>
            <person name="Lipzen A."/>
            <person name="Lutzoni F."/>
            <person name="Magnuson J."/>
            <person name="Mondo S."/>
            <person name="Nolan M."/>
            <person name="Ohm R."/>
            <person name="Pangilinan J."/>
            <person name="Park H.-J."/>
            <person name="Ramirez L."/>
            <person name="Alfaro M."/>
            <person name="Sun H."/>
            <person name="Tritt A."/>
            <person name="Yoshinaga Y."/>
            <person name="Zwiers L.-H."/>
            <person name="Turgeon B.G."/>
            <person name="Goodwin S.B."/>
            <person name="Spatafora J.W."/>
            <person name="Crous P.W."/>
            <person name="Grigoriev I.V."/>
        </authorList>
    </citation>
    <scope>NUCLEOTIDE SEQUENCE</scope>
    <source>
        <strain evidence="3 5">CBS 781.70</strain>
    </source>
</reference>
<gene>
    <name evidence="3 5" type="ORF">P152DRAFT_452921</name>
</gene>
<feature type="region of interest" description="Disordered" evidence="1">
    <location>
        <begin position="1"/>
        <end position="121"/>
    </location>
</feature>
<dbReference type="OrthoDB" id="5226655at2759"/>
<keyword evidence="2" id="KW-0472">Membrane</keyword>
<sequence length="435" mass="45314">MSDRPGATANSPPIDIVSPIGPQDHHDFNLRAVASPVSNPPTSPTDNASPTDLPSESDLVPSSISPSHDPRLRRSELEPKYFVAANASDVPRSGSHSPTSETPDTPLSHPQPLSATSEADPRKYIFQDEKTAEDSPKYLVADDTAPEAQQKYIVVGHHKVIGRPPGYLSGAHYAPEHVADDIPAAAGSSAPIAPRSGGNDAENGEGKPKAKRPILGMKRNVFWLVLIVVALVVVGAAIGGGVGGSIAAKSPKPAPSSAAANSTESSSASSSASLSASPSSTSSSSSAAPTLAVQSPQWPAANFSLALYDEANYSGINANVPGAGIFVLPFMGESYIFTPRTSGCCVRFCLNDKDVGWRCQETWKDRASSLIDKVVVGCERDANTGAGVPPPEQACEFNSGKGVSAGMLDFIMGRRVRTIERPVVGLHGEELHLGV</sequence>
<feature type="transmembrane region" description="Helical" evidence="2">
    <location>
        <begin position="221"/>
        <end position="247"/>
    </location>
</feature>
<evidence type="ECO:0000256" key="2">
    <source>
        <dbReference type="SAM" id="Phobius"/>
    </source>
</evidence>
<reference evidence="5" key="3">
    <citation type="submission" date="2025-04" db="UniProtKB">
        <authorList>
            <consortium name="RefSeq"/>
        </authorList>
    </citation>
    <scope>IDENTIFICATION</scope>
    <source>
        <strain evidence="5">CBS 781.70</strain>
    </source>
</reference>
<feature type="compositionally biased region" description="Polar residues" evidence="1">
    <location>
        <begin position="94"/>
        <end position="105"/>
    </location>
</feature>
<keyword evidence="2" id="KW-1133">Transmembrane helix</keyword>
<evidence type="ECO:0000313" key="4">
    <source>
        <dbReference type="Proteomes" id="UP000504638"/>
    </source>
</evidence>
<reference evidence="5" key="2">
    <citation type="submission" date="2020-04" db="EMBL/GenBank/DDBJ databases">
        <authorList>
            <consortium name="NCBI Genome Project"/>
        </authorList>
    </citation>
    <scope>NUCLEOTIDE SEQUENCE</scope>
    <source>
        <strain evidence="5">CBS 781.70</strain>
    </source>
</reference>
<protein>
    <submittedName>
        <fullName evidence="3 5">Uncharacterized protein</fullName>
    </submittedName>
</protein>
<organism evidence="3">
    <name type="scientific">Eremomyces bilateralis CBS 781.70</name>
    <dbReference type="NCBI Taxonomy" id="1392243"/>
    <lineage>
        <taxon>Eukaryota</taxon>
        <taxon>Fungi</taxon>
        <taxon>Dikarya</taxon>
        <taxon>Ascomycota</taxon>
        <taxon>Pezizomycotina</taxon>
        <taxon>Dothideomycetes</taxon>
        <taxon>Dothideomycetes incertae sedis</taxon>
        <taxon>Eremomycetales</taxon>
        <taxon>Eremomycetaceae</taxon>
        <taxon>Eremomyces</taxon>
    </lineage>
</organism>
<evidence type="ECO:0000256" key="1">
    <source>
        <dbReference type="SAM" id="MobiDB-lite"/>
    </source>
</evidence>